<accession>A0A840ST28</accession>
<organism evidence="2 3">
    <name type="scientific">Amaricoccus macauensis</name>
    <dbReference type="NCBI Taxonomy" id="57001"/>
    <lineage>
        <taxon>Bacteria</taxon>
        <taxon>Pseudomonadati</taxon>
        <taxon>Pseudomonadota</taxon>
        <taxon>Alphaproteobacteria</taxon>
        <taxon>Rhodobacterales</taxon>
        <taxon>Paracoccaceae</taxon>
        <taxon>Amaricoccus</taxon>
    </lineage>
</organism>
<feature type="signal peptide" evidence="1">
    <location>
        <begin position="1"/>
        <end position="24"/>
    </location>
</feature>
<evidence type="ECO:0000256" key="1">
    <source>
        <dbReference type="SAM" id="SignalP"/>
    </source>
</evidence>
<name>A0A840ST28_9RHOB</name>
<keyword evidence="3" id="KW-1185">Reference proteome</keyword>
<protein>
    <submittedName>
        <fullName evidence="2">Uncharacterized protein</fullName>
    </submittedName>
</protein>
<evidence type="ECO:0000313" key="2">
    <source>
        <dbReference type="EMBL" id="MBB5222351.1"/>
    </source>
</evidence>
<dbReference type="Proteomes" id="UP000549457">
    <property type="component" value="Unassembled WGS sequence"/>
</dbReference>
<dbReference type="RefSeq" id="WP_184149040.1">
    <property type="nucleotide sequence ID" value="NZ_JACHFM010000002.1"/>
</dbReference>
<reference evidence="2 3" key="1">
    <citation type="submission" date="2020-08" db="EMBL/GenBank/DDBJ databases">
        <title>Genomic Encyclopedia of Type Strains, Phase IV (KMG-IV): sequencing the most valuable type-strain genomes for metagenomic binning, comparative biology and taxonomic classification.</title>
        <authorList>
            <person name="Goeker M."/>
        </authorList>
    </citation>
    <scope>NUCLEOTIDE SEQUENCE [LARGE SCALE GENOMIC DNA]</scope>
    <source>
        <strain evidence="2 3">DSM 101730</strain>
    </source>
</reference>
<dbReference type="EMBL" id="JACHFM010000002">
    <property type="protein sequence ID" value="MBB5222351.1"/>
    <property type="molecule type" value="Genomic_DNA"/>
</dbReference>
<comment type="caution">
    <text evidence="2">The sequence shown here is derived from an EMBL/GenBank/DDBJ whole genome shotgun (WGS) entry which is preliminary data.</text>
</comment>
<dbReference type="AlphaFoldDB" id="A0A840ST28"/>
<proteinExistence type="predicted"/>
<keyword evidence="1" id="KW-0732">Signal</keyword>
<gene>
    <name evidence="2" type="ORF">HNP73_002287</name>
</gene>
<evidence type="ECO:0000313" key="3">
    <source>
        <dbReference type="Proteomes" id="UP000549457"/>
    </source>
</evidence>
<sequence>MKLAVLALVAVIGLAAGLSIPALAQGLPGATPAPGVASEATVGATLGPDPSLSAGTAGVTGGPMAGPDASAVNDYPTESRAEYVFACMATNGRTADILRRCSCSIDVIASIVPYDDYVEAEAVLALMQTSGERVEAMRNAAPAKVFVQQLRRAQAEGSVRCF</sequence>
<feature type="chain" id="PRO_5033035224" evidence="1">
    <location>
        <begin position="25"/>
        <end position="162"/>
    </location>
</feature>